<dbReference type="SUPFAM" id="SSF50621">
    <property type="entry name" value="Alanine racemase C-terminal domain-like"/>
    <property type="match status" value="1"/>
</dbReference>
<dbReference type="RefSeq" id="WP_091400879.1">
    <property type="nucleotide sequence ID" value="NZ_FNQY01000029.1"/>
</dbReference>
<feature type="active site" description="Proton acceptor; specific for D-alanine" evidence="5">
    <location>
        <position position="547"/>
    </location>
</feature>
<dbReference type="Gene3D" id="3.40.1390.10">
    <property type="entry name" value="MurE/MurF, N-terminal domain"/>
    <property type="match status" value="1"/>
</dbReference>
<dbReference type="SUPFAM" id="SSF53244">
    <property type="entry name" value="MurD-like peptide ligases, peptide-binding domain"/>
    <property type="match status" value="1"/>
</dbReference>
<sequence length="878" mass="97629">MGYSIKDIAAVLDFSDKADVARLQALSPEVTLKGHSRILRENDMIEHLTVDSRKISFAGSSLFFALKTSNRDGLDYALQAYEAGIRNFVLNIAALSLVEGESASVSAFDWEALQQANLIFVPDTLEALQYLVSWHRQQFRYPVIGITGSNGKTIVKEWLNYLLESNYKVVRSPRSFNSQIGVPLSVWEMTDADNLGIFEAGISTVGEMDKLQSIILPEIGILTGIGDAHDSGFDSKLQKLREKLLLFKQSKILFYHAEDNWIEKEVRLTFSKTANQPQVRLVRIGADENADIRLTQIKVDEKRHTTIISAVYQAEATWSDASGQGQQADIRQMQFEIPFTDAAALQNAGTCLAVCLYLGLSTAGFISKVQGLPAIDMRLQVLPAINRCSVINDSYSLDQRSLQVALDLLNQQLPSKTLILSDIPGLNQTDAPTAYRQMADLILNKKVNRVITVGAQWKRYAALLKVPVLEQYDSTEALTRTFQPGQFKDEAILLKGARSFQFEEIFYLLQEKVHQTRLEINLTAIVHNQKMYRSLLQPGVKMMAMVKAFAYGSGLLEMASVLQYHHIDYLTVAYADEGVVLRNGGITTPVMVMNVDQYAFETLVAHQLEPEIYSFRILKEFMAFLSAQGLSQYPVHIKLDTGMHRLGFDPDEVDALGDLLSRQKTVYVKSAFSHFTSSEDDGDDQFTHQQAKLLLQGCAILENKLGYGFIRHIANTAAIARFPEYQLDMVRLGIGLYGINTTSESLPIRTVATLKATIAQIKEIAPGQTVGYNRMGKVAVPTRTATIRIGYADGFSRMLSNGRGKVLLHGKICPVIGNVCMDMTMININAVPTAMEGDEVEIFGPELPVQQMAAASGTSSYEIFTSIGQRINRIYVED</sequence>
<dbReference type="InterPro" id="IPR013221">
    <property type="entry name" value="Mur_ligase_cen"/>
</dbReference>
<dbReference type="GO" id="GO:0005524">
    <property type="term" value="F:ATP binding"/>
    <property type="evidence" value="ECO:0007669"/>
    <property type="project" value="InterPro"/>
</dbReference>
<evidence type="ECO:0000259" key="8">
    <source>
        <dbReference type="SMART" id="SM01005"/>
    </source>
</evidence>
<comment type="cofactor">
    <cofactor evidence="2 5 6">
        <name>pyridoxal 5'-phosphate</name>
        <dbReference type="ChEBI" id="CHEBI:597326"/>
    </cofactor>
</comment>
<evidence type="ECO:0000256" key="7">
    <source>
        <dbReference type="PIRSR" id="PIRSR600821-52"/>
    </source>
</evidence>
<dbReference type="Gene3D" id="3.20.20.10">
    <property type="entry name" value="Alanine racemase"/>
    <property type="match status" value="1"/>
</dbReference>
<keyword evidence="9" id="KW-0436">Ligase</keyword>
<name>A0A1H4C9I7_9BACT</name>
<dbReference type="SMART" id="SM01005">
    <property type="entry name" value="Ala_racemase_C"/>
    <property type="match status" value="1"/>
</dbReference>
<dbReference type="GO" id="GO:0030170">
    <property type="term" value="F:pyridoxal phosphate binding"/>
    <property type="evidence" value="ECO:0007669"/>
    <property type="project" value="UniProtKB-UniRule"/>
</dbReference>
<dbReference type="InterPro" id="IPR001608">
    <property type="entry name" value="Ala_racemase_N"/>
</dbReference>
<dbReference type="GO" id="GO:0008784">
    <property type="term" value="F:alanine racemase activity"/>
    <property type="evidence" value="ECO:0007669"/>
    <property type="project" value="UniProtKB-UniRule"/>
</dbReference>
<dbReference type="NCBIfam" id="TIGR00492">
    <property type="entry name" value="alr"/>
    <property type="match status" value="1"/>
</dbReference>
<dbReference type="Pfam" id="PF00842">
    <property type="entry name" value="Ala_racemase_C"/>
    <property type="match status" value="1"/>
</dbReference>
<dbReference type="CDD" id="cd00430">
    <property type="entry name" value="PLPDE_III_AR"/>
    <property type="match status" value="1"/>
</dbReference>
<evidence type="ECO:0000256" key="3">
    <source>
        <dbReference type="ARBA" id="ARBA00022898"/>
    </source>
</evidence>
<evidence type="ECO:0000256" key="6">
    <source>
        <dbReference type="PIRSR" id="PIRSR600821-50"/>
    </source>
</evidence>
<dbReference type="EC" id="5.1.1.1" evidence="5"/>
<comment type="pathway">
    <text evidence="5">Amino-acid biosynthesis; D-alanine biosynthesis; D-alanine from L-alanine: step 1/1.</text>
</comment>
<dbReference type="STRING" id="551991.SAMN05192529_12920"/>
<evidence type="ECO:0000256" key="1">
    <source>
        <dbReference type="ARBA" id="ARBA00000316"/>
    </source>
</evidence>
<evidence type="ECO:0000256" key="4">
    <source>
        <dbReference type="ARBA" id="ARBA00023235"/>
    </source>
</evidence>
<feature type="domain" description="Alanine racemase C-terminal" evidence="8">
    <location>
        <begin position="751"/>
        <end position="876"/>
    </location>
</feature>
<dbReference type="Proteomes" id="UP000199041">
    <property type="component" value="Unassembled WGS sequence"/>
</dbReference>
<dbReference type="InterPro" id="IPR009006">
    <property type="entry name" value="Ala_racemase/Decarboxylase_C"/>
</dbReference>
<keyword evidence="10" id="KW-1185">Reference proteome</keyword>
<evidence type="ECO:0000256" key="2">
    <source>
        <dbReference type="ARBA" id="ARBA00001933"/>
    </source>
</evidence>
<dbReference type="Gene3D" id="2.40.37.10">
    <property type="entry name" value="Lyase, Ornithine Decarboxylase, Chain A, domain 1"/>
    <property type="match status" value="1"/>
</dbReference>
<dbReference type="Gene3D" id="3.40.1190.10">
    <property type="entry name" value="Mur-like, catalytic domain"/>
    <property type="match status" value="1"/>
</dbReference>
<dbReference type="NCBIfam" id="NF008897">
    <property type="entry name" value="PRK11930.1"/>
    <property type="match status" value="1"/>
</dbReference>
<dbReference type="InterPro" id="IPR035911">
    <property type="entry name" value="MurE/MurF_N"/>
</dbReference>
<feature type="binding site" evidence="5 7">
    <location>
        <position position="821"/>
    </location>
    <ligand>
        <name>substrate</name>
    </ligand>
</feature>
<evidence type="ECO:0000313" key="9">
    <source>
        <dbReference type="EMBL" id="SEA57018.1"/>
    </source>
</evidence>
<dbReference type="UniPathway" id="UPA00042">
    <property type="reaction ID" value="UER00497"/>
</dbReference>
<evidence type="ECO:0000256" key="5">
    <source>
        <dbReference type="HAMAP-Rule" id="MF_01201"/>
    </source>
</evidence>
<feature type="modified residue" description="N6-(pyridoxal phosphate)lysine" evidence="5 6">
    <location>
        <position position="547"/>
    </location>
</feature>
<keyword evidence="4 5" id="KW-0413">Isomerase</keyword>
<dbReference type="InterPro" id="IPR011079">
    <property type="entry name" value="Ala_racemase_C"/>
</dbReference>
<reference evidence="9 10" key="1">
    <citation type="submission" date="2016-10" db="EMBL/GenBank/DDBJ databases">
        <authorList>
            <person name="de Groot N.N."/>
        </authorList>
    </citation>
    <scope>NUCLEOTIDE SEQUENCE [LARGE SCALE GENOMIC DNA]</scope>
    <source>
        <strain evidence="9 10">Vu-144</strain>
    </source>
</reference>
<dbReference type="PANTHER" id="PTHR30511:SF0">
    <property type="entry name" value="ALANINE RACEMASE, CATABOLIC-RELATED"/>
    <property type="match status" value="1"/>
</dbReference>
<accession>A0A1H4C9I7</accession>
<dbReference type="Pfam" id="PF01168">
    <property type="entry name" value="Ala_racemase_N"/>
    <property type="match status" value="1"/>
</dbReference>
<dbReference type="AlphaFoldDB" id="A0A1H4C9I7"/>
<comment type="similarity">
    <text evidence="5">Belongs to the alanine racemase family.</text>
</comment>
<dbReference type="PRINTS" id="PR00992">
    <property type="entry name" value="ALARACEMASE"/>
</dbReference>
<dbReference type="PANTHER" id="PTHR30511">
    <property type="entry name" value="ALANINE RACEMASE"/>
    <property type="match status" value="1"/>
</dbReference>
<dbReference type="SUPFAM" id="SSF51419">
    <property type="entry name" value="PLP-binding barrel"/>
    <property type="match status" value="1"/>
</dbReference>
<dbReference type="InterPro" id="IPR036615">
    <property type="entry name" value="Mur_ligase_C_dom_sf"/>
</dbReference>
<comment type="function">
    <text evidence="5">Catalyzes the interconversion of L-alanine and D-alanine. May also act on other amino acids.</text>
</comment>
<dbReference type="HAMAP" id="MF_01201">
    <property type="entry name" value="Ala_racemase"/>
    <property type="match status" value="1"/>
</dbReference>
<feature type="binding site" evidence="5 7">
    <location>
        <position position="645"/>
    </location>
    <ligand>
        <name>substrate</name>
    </ligand>
</feature>
<gene>
    <name evidence="9" type="ORF">SAMN05192529_12920</name>
</gene>
<organism evidence="9 10">
    <name type="scientific">Arachidicoccus rhizosphaerae</name>
    <dbReference type="NCBI Taxonomy" id="551991"/>
    <lineage>
        <taxon>Bacteria</taxon>
        <taxon>Pseudomonadati</taxon>
        <taxon>Bacteroidota</taxon>
        <taxon>Chitinophagia</taxon>
        <taxon>Chitinophagales</taxon>
        <taxon>Chitinophagaceae</taxon>
        <taxon>Arachidicoccus</taxon>
    </lineage>
</organism>
<dbReference type="EMBL" id="FNQY01000029">
    <property type="protein sequence ID" value="SEA57018.1"/>
    <property type="molecule type" value="Genomic_DNA"/>
</dbReference>
<dbReference type="FunFam" id="3.20.20.10:FF:000002">
    <property type="entry name" value="Alanine racemase"/>
    <property type="match status" value="1"/>
</dbReference>
<keyword evidence="3 5" id="KW-0663">Pyridoxal phosphate</keyword>
<dbReference type="InterPro" id="IPR029066">
    <property type="entry name" value="PLP-binding_barrel"/>
</dbReference>
<dbReference type="GO" id="GO:0016881">
    <property type="term" value="F:acid-amino acid ligase activity"/>
    <property type="evidence" value="ECO:0007669"/>
    <property type="project" value="InterPro"/>
</dbReference>
<dbReference type="InterPro" id="IPR036565">
    <property type="entry name" value="Mur-like_cat_sf"/>
</dbReference>
<comment type="catalytic activity">
    <reaction evidence="1 5">
        <text>L-alanine = D-alanine</text>
        <dbReference type="Rhea" id="RHEA:20249"/>
        <dbReference type="ChEBI" id="CHEBI:57416"/>
        <dbReference type="ChEBI" id="CHEBI:57972"/>
        <dbReference type="EC" id="5.1.1.1"/>
    </reaction>
</comment>
<protein>
    <recommendedName>
        <fullName evidence="5">Alanine racemase</fullName>
        <ecNumber evidence="5">5.1.1.1</ecNumber>
    </recommendedName>
</protein>
<dbReference type="SUPFAM" id="SSF63418">
    <property type="entry name" value="MurE/MurF N-terminal domain"/>
    <property type="match status" value="1"/>
</dbReference>
<evidence type="ECO:0000313" key="10">
    <source>
        <dbReference type="Proteomes" id="UP000199041"/>
    </source>
</evidence>
<dbReference type="SUPFAM" id="SSF53623">
    <property type="entry name" value="MurD-like peptide ligases, catalytic domain"/>
    <property type="match status" value="1"/>
</dbReference>
<proteinExistence type="inferred from homology"/>
<dbReference type="Gene3D" id="3.90.190.20">
    <property type="entry name" value="Mur ligase, C-terminal domain"/>
    <property type="match status" value="1"/>
</dbReference>
<feature type="active site" description="Proton acceptor; specific for L-alanine" evidence="5">
    <location>
        <position position="772"/>
    </location>
</feature>
<dbReference type="InterPro" id="IPR000821">
    <property type="entry name" value="Ala_racemase"/>
</dbReference>
<dbReference type="GO" id="GO:0005829">
    <property type="term" value="C:cytosol"/>
    <property type="evidence" value="ECO:0007669"/>
    <property type="project" value="TreeGrafter"/>
</dbReference>
<dbReference type="GO" id="GO:0030632">
    <property type="term" value="P:D-alanine biosynthetic process"/>
    <property type="evidence" value="ECO:0007669"/>
    <property type="project" value="UniProtKB-UniRule"/>
</dbReference>
<dbReference type="Pfam" id="PF08245">
    <property type="entry name" value="Mur_ligase_M"/>
    <property type="match status" value="1"/>
</dbReference>
<dbReference type="OrthoDB" id="9801978at2"/>